<evidence type="ECO:0008006" key="3">
    <source>
        <dbReference type="Google" id="ProtNLM"/>
    </source>
</evidence>
<dbReference type="RefSeq" id="WP_086614185.1">
    <property type="nucleotide sequence ID" value="NZ_MTPX02000042.1"/>
</dbReference>
<dbReference type="Proteomes" id="UP000194577">
    <property type="component" value="Unassembled WGS sequence"/>
</dbReference>
<proteinExistence type="predicted"/>
<protein>
    <recommendedName>
        <fullName evidence="3">Minor tail protein</fullName>
    </recommendedName>
</protein>
<sequence>MPYTRAQNWVDGYDGRTPITAAALNHIEDGLAAATATADGAATAEALAAVKATADGAATAEALAAVKATADGAATAEALAAVRTTATSAQQTADAALPKAGVRTVSWVPDASAYTAAGWVNLSMTVPSPLVQVNANTFRVPASALGAVIMLSTVFSSGGGGTTSQQILEARFGGADQGPGGGVIGARTSAFNADRPTLVFVGIPGSEYSFWIRHQTGAGTATHLCRAFLL</sequence>
<evidence type="ECO:0000313" key="2">
    <source>
        <dbReference type="Proteomes" id="UP000194577"/>
    </source>
</evidence>
<comment type="caution">
    <text evidence="1">The sequence shown here is derived from an EMBL/GenBank/DDBJ whole genome shotgun (WGS) entry which is preliminary data.</text>
</comment>
<organism evidence="1 2">
    <name type="scientific">Actinomyces ruminis</name>
    <dbReference type="NCBI Taxonomy" id="1937003"/>
    <lineage>
        <taxon>Bacteria</taxon>
        <taxon>Bacillati</taxon>
        <taxon>Actinomycetota</taxon>
        <taxon>Actinomycetes</taxon>
        <taxon>Actinomycetales</taxon>
        <taxon>Actinomycetaceae</taxon>
        <taxon>Actinomyces</taxon>
    </lineage>
</organism>
<reference evidence="1 2" key="1">
    <citation type="submission" date="2017-10" db="EMBL/GenBank/DDBJ databases">
        <title>Draft genome sequence of cellulolytic Actinomyces sp CtC72 isolated from cattle rumen fluid.</title>
        <authorList>
            <person name="Joshi A.J."/>
            <person name="Vasudevan G."/>
            <person name="Lanjekar V.B."/>
            <person name="Hivarkar S."/>
            <person name="Engineer A."/>
            <person name="Pore S.D."/>
            <person name="Dhakephalkar P.K."/>
            <person name="Dagar S."/>
        </authorList>
    </citation>
    <scope>NUCLEOTIDE SEQUENCE [LARGE SCALE GENOMIC DNA]</scope>
    <source>
        <strain evidence="2">CtC72</strain>
    </source>
</reference>
<gene>
    <name evidence="1" type="ORF">BW737_008955</name>
</gene>
<dbReference type="EMBL" id="MTPX02000042">
    <property type="protein sequence ID" value="PHP52600.1"/>
    <property type="molecule type" value="Genomic_DNA"/>
</dbReference>
<accession>A0ABX4MAU6</accession>
<evidence type="ECO:0000313" key="1">
    <source>
        <dbReference type="EMBL" id="PHP52600.1"/>
    </source>
</evidence>
<name>A0ABX4MAU6_9ACTO</name>
<keyword evidence="2" id="KW-1185">Reference proteome</keyword>